<evidence type="ECO:0000313" key="16">
    <source>
        <dbReference type="EMBL" id="WAR11003.1"/>
    </source>
</evidence>
<accession>A0ABY7ER05</accession>
<dbReference type="Gene3D" id="1.10.8.720">
    <property type="entry name" value="Region D6 of dynein motor"/>
    <property type="match status" value="1"/>
</dbReference>
<dbReference type="InterPro" id="IPR035699">
    <property type="entry name" value="AAA_6"/>
</dbReference>
<evidence type="ECO:0000256" key="11">
    <source>
        <dbReference type="ARBA" id="ARBA00023212"/>
    </source>
</evidence>
<evidence type="ECO:0000256" key="6">
    <source>
        <dbReference type="ARBA" id="ARBA00022840"/>
    </source>
</evidence>
<dbReference type="Proteomes" id="UP001164746">
    <property type="component" value="Chromosome 7"/>
</dbReference>
<keyword evidence="5" id="KW-0547">Nucleotide-binding</keyword>
<dbReference type="SUPFAM" id="SSF52540">
    <property type="entry name" value="P-loop containing nucleoside triphosphate hydrolases"/>
    <property type="match status" value="4"/>
</dbReference>
<evidence type="ECO:0000256" key="7">
    <source>
        <dbReference type="ARBA" id="ARBA00023017"/>
    </source>
</evidence>
<dbReference type="InterPro" id="IPR026983">
    <property type="entry name" value="DHC"/>
</dbReference>
<keyword evidence="9" id="KW-0969">Cilium</keyword>
<sequence>MAEIQGTNDPIRFLPVLPSKRSKPAWEQNPPSFVLSGKVPEDDGKDHIDLIGELTARDQKRRKPNPKLKPIEKQNGADVSQFQQPKKDRENFRKALVDIIMQEEGLPHSSTASVNNGELQPLSRTGSPTSAEKDILRYYYYIHHGIDTEHVAPMEDSWLENDPREREDDKTVKLLPHREELEVVPKPWNRSYLGALDVVSVNLHVTNPCMLQVLDLWHASFGSLRFIDIEEFHNRQDSMELGGFQNLCMRHIEAAKEKLLKKWFPEVQNIFYMGNKRKQVPSNQDQEKLESFFNCAATLMTENLQQLSLLSLGDYQDLLVQPAKSTRAYEHPGFIMRLILDNTQIKFEPTFKDFEVVLLNVFDVMIKASQVVPPHKEQVRELIKRESVGPVEHCKIYDKYNFLITKQAETDVEQFLKETHTFDEYKKEVEKYHRLVEEITYNSIKVLRLGMFEIHCDDLIRALSKRSDTLLCDDYEQIAEKALTTPSNTEALMELKEYIEKVESDIIFTMEKRLYGSQERLSFLSDFAQFSPAEIRLNANVFMWHGRMPAIFEEHKLIISEKRSQYEDNLKLRRERFIEEMESFTKQLDEFTSYGDMSEIQKYLRKAQALNNKLDQAAEKVEAFNNEEEAFGWQTTAYPQRQTIMNTLKPYLNLYETTVEFNNKYKDWMEGPMTGVDPDDVEQEVGNFWRGLYKLEKAFDTVPAAKKIAGKVKTKVEEFREHMPLISTLFNPGLRERHWEQISEIVGYTLKPDDSYCLSRFVDMNLDQFIQRFESISEAASKEYSLEKAMDKMQTEWAPLILDDHIVKTQTMRGSPFIKPFENEIKEWEGKLMLLQDVLDEWLKVQATWLYLEPIFSSPDIMAQMPEEGRRFTTVDKNWRDIMKASILDKRVLEVIKIDKLLERLKKSNELLELIQKGLNDYLEKKRLYFPRFFFLSNDELLEILSETKDPKRVQPHLKKCFEGIAKLEFTDVLDITHMCSSEGEVVLLNDVISTSKARGQVEKWLLELESDMVSSLHKVTGESLEAYKKQERGQWVKKWPGQCVLAVTATYWTEYIHLAIRKRGTALQEYLDVNNKQIDEIVAMALIVLDVHARDVLADLVKRDTSSEFDFDWLSQLRYYWEDNQMITRMINAMLKTLFGALQLHLGGAPEGPAGTGKTETTKDLAKAVAKQCVVFNCSDGLDFIALGKFFKGLASCGAWSCFDEFNRIDLEVLSVVAQQILTIQRGINSGADSMMFEGSEIRLDPTCSVFITMNPGYAGRSELPDNLKALFRTVAMMVPDYALIAEISLYSCGFVSARPLSVKIVAVYRLCSEQLSSQHHYDYGMRAVKSLKYPEEDENILMLRSIIDVNLPKFLSHDLPLFHGITSDLFPGVKLPEPDYEILNEHVRDNCVKMNLQCVEFFLEKIQQIYEMMIVRHGFMIVGEPFGGKTSAYRVLAHALADIHEKGLMEENKVQITVINPKAITMGQLYGCFDPVSHEWSDGVLAVSYRAFASSTTPDRKWLIFDGPVDAIWIENMNTVASPATVSRCGMIYMEPSSLGWRPLVKSWLNEMPTSITEMYKSTINDLFERFVDACIQLVRKGGVKEQAPTSDTQLVKGVMNLMDVQMDEFKDEAKVSQMEEREIMTWLESIFFFALTWSVGGSCTDDGRGGMTEDTRLKLSLPELVEPPMKPYMNPFPPKGRVYDYKFIKEGAGKWVQWTEELKDNPPIPKDAMFNEIIVPTQDTVRYTYIMNLLVQHQKSAMFVGPTGTGKSVYITDFLLNKLDKEKFKPNIINFSAQTSANQTQNIIMSKLDKRRKGVFGPPLGKRAIVFVDDLNMPQLEQFGAQPPIELLRQWQDHWTWYDLKDVVPLKLIDIQLIAGMGPPGGGRNPITPRFMRHFNLVTINEGFSNEFKPCIDQIVQGTLYVYKEAMQQLLPTPAKSHYLFNTRDFGRVIQGVLLSTPETMEEPASMKRLWVHEVFRVYYDRLVDDKDRDWLFSFTRETCKEKLREDFDQLFIHLDFDNDGKVTEDDLRSLVYCDFADPKSDSKHYVEVRDLEQLRHVVEGYLDEFNNMSKKPMNLVLFRFAIEHVSRIARIVKQPRSHALLVGVEISKSYTSVEWREDLKRILRKATETDNHGVFLFSDTQIKQESFLEDINNLLNAGEVPSLYPLDEKQEICEKMRQLDRQREKTKQTDGTPVSLFNMFIQRVRDQLHISWPEDALQAVASRFLEEVEMEDDERYGCIEMCKSFHTSTRELSERYLLELERHNYVTPTSYLELINTFKSLLDVKRGEVMKQKKRYEVGLDKLANAGGQVADMQKELIALQPQLIQASKDVDEIMVVIEKDSIEVAKVEKVVKADEAVANEQARAAKAIKDECDADLSEAIPALNSALEALNTLTPQDITIVKSMQKPPGVIRLVLEAVCVIKGIKPDRVPDPSGSGKKIEDYWGPSKKMLGDMKFLDSLVTFDKDNIQAAYMKQIRSKYITNPDFEPDKVRVASRACEGLCRWIRAMDTYDRVAKVVAPKKEDLKRAQAELSEAMKTLEKKRASLKEVQDKLNKLTEKLEFNKQKKVDLENQVDLCTKKLARAEQLIGGLGGEKDRWGVAAKLLGAKYTNCTGDVLVSSGIVAYLGCFTSAFRFDQIEAWIKTVKERGIPCSSDFSLIMTLGDQGQANKWVKNMEKANNLHVIKLTNPDFVRTLENCIQFGTPVLLENVGEELDPMLEPLLLKQTFKQGGSLCIRLGDSTIEYSQDFKFYITTKLRNPHYLPETSVKVTLLNFMITPEGLEDQLLGIVVARERPELEEEKNALILQSADNKKQLKEIEDKILEVLSSSEGNILEDETAIKVLSSSKVLANEISEKQAIAEETEKKIDTARMGYKPIAIHSTILFFSIADLANIEPMYQYSLMWFINLFCLSIENAEKSEDLTKRLDNLYHHFTYSLYCNVCRSLFEKDKLLFSFLLCVNILKHNKEVNEEEWRFLLTGGIGLDNPHPNPTTWLPNQSWDEICRLDDLPNFKGMRTKFGANKDGWKELYDSSEPHQMVMPGEWNDRLGSFQRLLVLRCIRPDKVVPAIQEFVTEKIGKRYIEPPPFDLPKSYNDSNNCAPLLFVLSPGADPMAALMKFADDQGFGGAKFDSLSLGQGQGPIALAMIEKGTKEGTWVMLQNCHLATSWMTTLEKICEELNPETTHPDFRLWLTSYPSNTFPVSILQNGVKMTNEPPKGLRFNIMRSYLSDPISDMEFFGSVEKNKHAWKKLLFGLCFFHGIIQERRKFGPLGWNIPYEFNETDLRISVRQLNMFLNDYEDVQYDAIRYLTGECNYGGRVTDDRDRRTLHSILNKFYCTDIIENDKYYFDSTGLYFAPPDGEVL</sequence>
<evidence type="ECO:0000256" key="9">
    <source>
        <dbReference type="ARBA" id="ARBA00023069"/>
    </source>
</evidence>
<reference evidence="16" key="1">
    <citation type="submission" date="2022-11" db="EMBL/GenBank/DDBJ databases">
        <title>Centuries of genome instability and evolution in soft-shell clam transmissible cancer (bioRxiv).</title>
        <authorList>
            <person name="Hart S.F.M."/>
            <person name="Yonemitsu M.A."/>
            <person name="Giersch R.M."/>
            <person name="Beal B.F."/>
            <person name="Arriagada G."/>
            <person name="Davis B.W."/>
            <person name="Ostrander E.A."/>
            <person name="Goff S.P."/>
            <person name="Metzger M.J."/>
        </authorList>
    </citation>
    <scope>NUCLEOTIDE SEQUENCE</scope>
    <source>
        <strain evidence="16">MELC-2E11</strain>
        <tissue evidence="16">Siphon/mantle</tissue>
    </source>
</reference>
<evidence type="ECO:0000259" key="15">
    <source>
        <dbReference type="PROSITE" id="PS50222"/>
    </source>
</evidence>
<dbReference type="Gene3D" id="3.40.50.300">
    <property type="entry name" value="P-loop containing nucleotide triphosphate hydrolases"/>
    <property type="match status" value="7"/>
</dbReference>
<feature type="region of interest" description="Disordered" evidence="14">
    <location>
        <begin position="1"/>
        <end position="88"/>
    </location>
</feature>
<evidence type="ECO:0000256" key="5">
    <source>
        <dbReference type="ARBA" id="ARBA00022741"/>
    </source>
</evidence>
<proteinExistence type="inferred from homology"/>
<dbReference type="Gene3D" id="6.10.140.1060">
    <property type="match status" value="1"/>
</dbReference>
<keyword evidence="8 13" id="KW-0175">Coiled coil</keyword>
<keyword evidence="7" id="KW-0243">Dynein</keyword>
<dbReference type="InterPro" id="IPR042222">
    <property type="entry name" value="Dynein_2_N"/>
</dbReference>
<dbReference type="InterPro" id="IPR035706">
    <property type="entry name" value="AAA_9"/>
</dbReference>
<dbReference type="Gene3D" id="1.20.58.1120">
    <property type="match status" value="1"/>
</dbReference>
<keyword evidence="12" id="KW-0966">Cell projection</keyword>
<dbReference type="Pfam" id="PF12780">
    <property type="entry name" value="AAA_8"/>
    <property type="match status" value="2"/>
</dbReference>
<dbReference type="EMBL" id="CP111018">
    <property type="protein sequence ID" value="WAR11003.1"/>
    <property type="molecule type" value="Genomic_DNA"/>
</dbReference>
<dbReference type="InterPro" id="IPR018247">
    <property type="entry name" value="EF_Hand_1_Ca_BS"/>
</dbReference>
<gene>
    <name evidence="16" type="ORF">MAR_036079</name>
</gene>
<keyword evidence="11" id="KW-0206">Cytoskeleton</keyword>
<dbReference type="InterPro" id="IPR024743">
    <property type="entry name" value="Dynein_HC_stalk"/>
</dbReference>
<dbReference type="InterPro" id="IPR041466">
    <property type="entry name" value="Dynein_AAA5_ext"/>
</dbReference>
<dbReference type="InterPro" id="IPR041658">
    <property type="entry name" value="AAA_lid_11"/>
</dbReference>
<protein>
    <submittedName>
        <fullName evidence="16">DYH7-like protein</fullName>
    </submittedName>
</protein>
<feature type="region of interest" description="Disordered" evidence="14">
    <location>
        <begin position="107"/>
        <end position="128"/>
    </location>
</feature>
<dbReference type="PROSITE" id="PS50222">
    <property type="entry name" value="EF_HAND_2"/>
    <property type="match status" value="1"/>
</dbReference>
<dbReference type="Pfam" id="PF17857">
    <property type="entry name" value="AAA_lid_1"/>
    <property type="match status" value="1"/>
</dbReference>
<feature type="coiled-coil region" evidence="13">
    <location>
        <begin position="600"/>
        <end position="627"/>
    </location>
</feature>
<dbReference type="Pfam" id="PF17852">
    <property type="entry name" value="Dynein_AAA_lid"/>
    <property type="match status" value="1"/>
</dbReference>
<name>A0ABY7ER05_MYAAR</name>
<keyword evidence="4" id="KW-0493">Microtubule</keyword>
<comment type="subcellular location">
    <subcellularLocation>
        <location evidence="1">Cytoplasm</location>
        <location evidence="1">Cytoskeleton</location>
        <location evidence="1">Cilium axoneme</location>
    </subcellularLocation>
</comment>
<evidence type="ECO:0000256" key="10">
    <source>
        <dbReference type="ARBA" id="ARBA00023175"/>
    </source>
</evidence>
<evidence type="ECO:0000313" key="17">
    <source>
        <dbReference type="Proteomes" id="UP001164746"/>
    </source>
</evidence>
<keyword evidence="17" id="KW-1185">Reference proteome</keyword>
<dbReference type="InterPro" id="IPR041589">
    <property type="entry name" value="DNAH3_AAA_lid_1"/>
</dbReference>
<dbReference type="Pfam" id="PF12781">
    <property type="entry name" value="AAA_9"/>
    <property type="match status" value="1"/>
</dbReference>
<feature type="coiled-coil region" evidence="13">
    <location>
        <begin position="2510"/>
        <end position="2575"/>
    </location>
</feature>
<dbReference type="PROSITE" id="PS00018">
    <property type="entry name" value="EF_HAND_1"/>
    <property type="match status" value="1"/>
</dbReference>
<evidence type="ECO:0000256" key="3">
    <source>
        <dbReference type="ARBA" id="ARBA00022490"/>
    </source>
</evidence>
<dbReference type="Pfam" id="PF12777">
    <property type="entry name" value="MT"/>
    <property type="match status" value="1"/>
</dbReference>
<evidence type="ECO:0000256" key="8">
    <source>
        <dbReference type="ARBA" id="ARBA00023054"/>
    </source>
</evidence>
<dbReference type="InterPro" id="IPR002048">
    <property type="entry name" value="EF_hand_dom"/>
</dbReference>
<evidence type="ECO:0000256" key="14">
    <source>
        <dbReference type="SAM" id="MobiDB-lite"/>
    </source>
</evidence>
<evidence type="ECO:0000256" key="1">
    <source>
        <dbReference type="ARBA" id="ARBA00004430"/>
    </source>
</evidence>
<dbReference type="Gene3D" id="1.10.8.710">
    <property type="match status" value="2"/>
</dbReference>
<dbReference type="InterPro" id="IPR043157">
    <property type="entry name" value="Dynein_AAA1S"/>
</dbReference>
<feature type="domain" description="EF-hand" evidence="15">
    <location>
        <begin position="1990"/>
        <end position="2025"/>
    </location>
</feature>
<dbReference type="Pfam" id="PF12775">
    <property type="entry name" value="AAA_7"/>
    <property type="match status" value="1"/>
</dbReference>
<dbReference type="PANTHER" id="PTHR22878:SF66">
    <property type="entry name" value="DYNEIN AXONEMAL HEAVY CHAIN 7"/>
    <property type="match status" value="1"/>
</dbReference>
<dbReference type="InterPro" id="IPR027417">
    <property type="entry name" value="P-loop_NTPase"/>
</dbReference>
<feature type="compositionally biased region" description="Polar residues" evidence="14">
    <location>
        <begin position="108"/>
        <end position="128"/>
    </location>
</feature>
<dbReference type="InterPro" id="IPR042228">
    <property type="entry name" value="Dynein_linker_3"/>
</dbReference>
<dbReference type="Gene3D" id="1.20.140.100">
    <property type="entry name" value="Dynein heavy chain, N-terminal domain 2"/>
    <property type="match status" value="1"/>
</dbReference>
<feature type="compositionally biased region" description="Basic and acidic residues" evidence="14">
    <location>
        <begin position="39"/>
        <end position="58"/>
    </location>
</feature>
<keyword evidence="6" id="KW-0067">ATP-binding</keyword>
<keyword evidence="3" id="KW-0963">Cytoplasm</keyword>
<evidence type="ECO:0000256" key="13">
    <source>
        <dbReference type="SAM" id="Coils"/>
    </source>
</evidence>
<dbReference type="InterPro" id="IPR013602">
    <property type="entry name" value="Dynein_heavy_linker"/>
</dbReference>
<dbReference type="InterPro" id="IPR024317">
    <property type="entry name" value="Dynein_heavy_chain_D4_dom"/>
</dbReference>
<evidence type="ECO:0000256" key="4">
    <source>
        <dbReference type="ARBA" id="ARBA00022701"/>
    </source>
</evidence>
<dbReference type="Gene3D" id="1.20.920.20">
    <property type="match status" value="1"/>
</dbReference>
<dbReference type="InterPro" id="IPR042219">
    <property type="entry name" value="AAA_lid_11_sf"/>
</dbReference>
<evidence type="ECO:0000256" key="2">
    <source>
        <dbReference type="ARBA" id="ARBA00008887"/>
    </source>
</evidence>
<organism evidence="16 17">
    <name type="scientific">Mya arenaria</name>
    <name type="common">Soft-shell clam</name>
    <dbReference type="NCBI Taxonomy" id="6604"/>
    <lineage>
        <taxon>Eukaryota</taxon>
        <taxon>Metazoa</taxon>
        <taxon>Spiralia</taxon>
        <taxon>Lophotrochozoa</taxon>
        <taxon>Mollusca</taxon>
        <taxon>Bivalvia</taxon>
        <taxon>Autobranchia</taxon>
        <taxon>Heteroconchia</taxon>
        <taxon>Euheterodonta</taxon>
        <taxon>Imparidentia</taxon>
        <taxon>Neoheterodontei</taxon>
        <taxon>Myida</taxon>
        <taxon>Myoidea</taxon>
        <taxon>Myidae</taxon>
        <taxon>Mya</taxon>
    </lineage>
</organism>
<keyword evidence="10" id="KW-0505">Motor protein</keyword>
<dbReference type="Pfam" id="PF18198">
    <property type="entry name" value="AAA_lid_11"/>
    <property type="match status" value="1"/>
</dbReference>
<dbReference type="PANTHER" id="PTHR22878">
    <property type="entry name" value="DYNEIN HEAVY CHAIN 6, AXONEMAL-LIKE-RELATED"/>
    <property type="match status" value="1"/>
</dbReference>
<evidence type="ECO:0000256" key="12">
    <source>
        <dbReference type="ARBA" id="ARBA00023273"/>
    </source>
</evidence>
<dbReference type="Pfam" id="PF12774">
    <property type="entry name" value="AAA_6"/>
    <property type="match status" value="1"/>
</dbReference>
<dbReference type="Pfam" id="PF03028">
    <property type="entry name" value="Dynein_heavy"/>
    <property type="match status" value="1"/>
</dbReference>
<dbReference type="InterPro" id="IPR004273">
    <property type="entry name" value="Dynein_heavy_D6_P-loop"/>
</dbReference>
<dbReference type="Gene3D" id="1.10.8.1220">
    <property type="match status" value="1"/>
</dbReference>
<dbReference type="Gene3D" id="3.20.180.20">
    <property type="entry name" value="Dynein heavy chain, N-terminal domain 2"/>
    <property type="match status" value="1"/>
</dbReference>
<feature type="non-terminal residue" evidence="16">
    <location>
        <position position="3350"/>
    </location>
</feature>
<comment type="similarity">
    <text evidence="2">Belongs to the dynein heavy chain family.</text>
</comment>
<dbReference type="Pfam" id="PF08393">
    <property type="entry name" value="DHC_N2"/>
    <property type="match status" value="2"/>
</dbReference>